<dbReference type="PANTHER" id="PTHR22550:SF5">
    <property type="entry name" value="LEUCINE ZIPPER PROTEIN 4"/>
    <property type="match status" value="1"/>
</dbReference>
<feature type="compositionally biased region" description="Acidic residues" evidence="3">
    <location>
        <begin position="532"/>
        <end position="541"/>
    </location>
</feature>
<dbReference type="AlphaFoldDB" id="A0AAU7VIS3"/>
<protein>
    <submittedName>
        <fullName evidence="5">Spore germination protein</fullName>
    </submittedName>
</protein>
<feature type="transmembrane region" description="Helical" evidence="4">
    <location>
        <begin position="416"/>
        <end position="436"/>
    </location>
</feature>
<feature type="transmembrane region" description="Helical" evidence="4">
    <location>
        <begin position="443"/>
        <end position="468"/>
    </location>
</feature>
<organism evidence="5">
    <name type="scientific">Proteinivorax tanatarense</name>
    <dbReference type="NCBI Taxonomy" id="1260629"/>
    <lineage>
        <taxon>Bacteria</taxon>
        <taxon>Bacillati</taxon>
        <taxon>Bacillota</taxon>
        <taxon>Clostridia</taxon>
        <taxon>Eubacteriales</taxon>
        <taxon>Proteinivoracaceae</taxon>
        <taxon>Proteinivorax</taxon>
    </lineage>
</organism>
<evidence type="ECO:0000256" key="2">
    <source>
        <dbReference type="ARBA" id="ARBA00023136"/>
    </source>
</evidence>
<dbReference type="EMBL" id="CP158367">
    <property type="protein sequence ID" value="XBX73934.1"/>
    <property type="molecule type" value="Genomic_DNA"/>
</dbReference>
<feature type="transmembrane region" description="Helical" evidence="4">
    <location>
        <begin position="318"/>
        <end position="340"/>
    </location>
</feature>
<accession>A0AAU7VIS3</accession>
<dbReference type="PANTHER" id="PTHR22550">
    <property type="entry name" value="SPORE GERMINATION PROTEIN"/>
    <property type="match status" value="1"/>
</dbReference>
<reference evidence="5" key="1">
    <citation type="journal article" date="2013" name="Extremophiles">
        <title>Proteinivorax tanatarense gen. nov., sp. nov., an anaerobic, haloalkaliphilic, proteolytic bacterium isolated from a decaying algal bloom, and proposal of Proteinivoraceae fam. nov.</title>
        <authorList>
            <person name="Kevbrin V."/>
            <person name="Boltyanskaya Y."/>
            <person name="Zhilina T."/>
            <person name="Kolganova T."/>
            <person name="Lavrentjeva E."/>
            <person name="Kuznetsov B."/>
        </authorList>
    </citation>
    <scope>NUCLEOTIDE SEQUENCE</scope>
    <source>
        <strain evidence="5">Z-910T</strain>
    </source>
</reference>
<dbReference type="InterPro" id="IPR050768">
    <property type="entry name" value="UPF0353/GerABKA_families"/>
</dbReference>
<dbReference type="RefSeq" id="WP_350342695.1">
    <property type="nucleotide sequence ID" value="NZ_CP158367.1"/>
</dbReference>
<feature type="region of interest" description="Disordered" evidence="3">
    <location>
        <begin position="504"/>
        <end position="541"/>
    </location>
</feature>
<dbReference type="GO" id="GO:0016020">
    <property type="term" value="C:membrane"/>
    <property type="evidence" value="ECO:0007669"/>
    <property type="project" value="InterPro"/>
</dbReference>
<keyword evidence="2 4" id="KW-0472">Membrane</keyword>
<evidence type="ECO:0000256" key="3">
    <source>
        <dbReference type="SAM" id="MobiDB-lite"/>
    </source>
</evidence>
<proteinExistence type="inferred from homology"/>
<evidence type="ECO:0000256" key="1">
    <source>
        <dbReference type="ARBA" id="ARBA00005278"/>
    </source>
</evidence>
<comment type="similarity">
    <text evidence="1">Belongs to the GerABKA family.</text>
</comment>
<feature type="transmembrane region" description="Helical" evidence="4">
    <location>
        <begin position="385"/>
        <end position="404"/>
    </location>
</feature>
<dbReference type="InterPro" id="IPR004995">
    <property type="entry name" value="Spore_Ger"/>
</dbReference>
<keyword evidence="4" id="KW-1133">Transmembrane helix</keyword>
<dbReference type="GO" id="GO:0009847">
    <property type="term" value="P:spore germination"/>
    <property type="evidence" value="ECO:0007669"/>
    <property type="project" value="InterPro"/>
</dbReference>
<evidence type="ECO:0000313" key="5">
    <source>
        <dbReference type="EMBL" id="XBX73934.1"/>
    </source>
</evidence>
<gene>
    <name evidence="5" type="ORF">PRVXT_001951</name>
</gene>
<evidence type="ECO:0000256" key="4">
    <source>
        <dbReference type="SAM" id="Phobius"/>
    </source>
</evidence>
<dbReference type="PIRSF" id="PIRSF005690">
    <property type="entry name" value="GerBA"/>
    <property type="match status" value="1"/>
</dbReference>
<reference evidence="5" key="2">
    <citation type="submission" date="2024-06" db="EMBL/GenBank/DDBJ databases">
        <authorList>
            <person name="Petrova K.O."/>
            <person name="Toshchakov S.V."/>
            <person name="Boltjanskaja Y.V."/>
            <person name="Kevbrin V."/>
        </authorList>
    </citation>
    <scope>NUCLEOTIDE SEQUENCE</scope>
    <source>
        <strain evidence="5">Z-910T</strain>
    </source>
</reference>
<name>A0AAU7VIS3_9FIRM</name>
<keyword evidence="4" id="KW-0812">Transmembrane</keyword>
<sequence length="541" mass="60029">MDFKKPKKNLNKGKPIEKEVDDSIDEKGLVSTTLEVNTKHLETIFEDTMDFILRPMAMGARGELKMAVGYLETMTDNISISNYFLENLSTYNYSVPEKAEDKFKDLGKILESIPAALDIEESDRWDDVLEGIVEGKAAFFLEGYDKAWIVEARMWQERAVAEPQVEAVVQGPREGFVEGLQTNVSLIRRRLRTQDLMTKPITVGTTANTNIVICYLKGVADEKLVEEVEKRIQKVSIEGVISGNVINEMIEDTPMTPFKTIATTERPDKVAASLLEGRVGIITENTPLAMIVPSVFWQFFQASEDYYERFPIATFNRIMRMFSFVLVLSLTAFYVAIATYHQEMIPTQLAITMSSIREPVPFPTVVEALLLEGILEALREAGLRLPSAAGQAVGIVGALVMGQAAVEAGLVSPQMVIIVAAAGVSSFLIPDFSFVVSLRLLKFLLILLASVFGVFGLVMGLIAIMLHLNALQSFNIPFMTPVTPFKLRDMKDIFVRAPWFAMGKEGPSADDSEQSEVKSSNDENNEQYGGEGNEEDDNKEG</sequence>
<dbReference type="Pfam" id="PF03323">
    <property type="entry name" value="GerA"/>
    <property type="match status" value="1"/>
</dbReference>